<keyword evidence="5" id="KW-0808">Transferase</keyword>
<dbReference type="InterPro" id="IPR013013">
    <property type="entry name" value="PTS_EIIC_1"/>
</dbReference>
<evidence type="ECO:0000256" key="2">
    <source>
        <dbReference type="ARBA" id="ARBA00022448"/>
    </source>
</evidence>
<evidence type="ECO:0000256" key="5">
    <source>
        <dbReference type="ARBA" id="ARBA00022679"/>
    </source>
</evidence>
<dbReference type="PANTHER" id="PTHR30175">
    <property type="entry name" value="PHOSPHOTRANSFERASE SYSTEM TRANSPORT PROTEIN"/>
    <property type="match status" value="1"/>
</dbReference>
<feature type="transmembrane region" description="Helical" evidence="12">
    <location>
        <begin position="354"/>
        <end position="374"/>
    </location>
</feature>
<keyword evidence="6" id="KW-0598">Phosphotransferase system</keyword>
<feature type="transmembrane region" description="Helical" evidence="12">
    <location>
        <begin position="274"/>
        <end position="307"/>
    </location>
</feature>
<evidence type="ECO:0000256" key="7">
    <source>
        <dbReference type="ARBA" id="ARBA00022692"/>
    </source>
</evidence>
<keyword evidence="4" id="KW-0762">Sugar transport</keyword>
<evidence type="ECO:0000256" key="12">
    <source>
        <dbReference type="SAM" id="Phobius"/>
    </source>
</evidence>
<keyword evidence="3" id="KW-1003">Cell membrane</keyword>
<evidence type="ECO:0000256" key="3">
    <source>
        <dbReference type="ARBA" id="ARBA00022475"/>
    </source>
</evidence>
<comment type="subcellular location">
    <subcellularLocation>
        <location evidence="1">Cell membrane</location>
        <topology evidence="1">Multi-pass membrane protein</topology>
    </subcellularLocation>
</comment>
<feature type="transmembrane region" description="Helical" evidence="12">
    <location>
        <begin position="455"/>
        <end position="477"/>
    </location>
</feature>
<evidence type="ECO:0000256" key="6">
    <source>
        <dbReference type="ARBA" id="ARBA00022683"/>
    </source>
</evidence>
<dbReference type="PROSITE" id="PS01035">
    <property type="entry name" value="PTS_EIIB_TYPE_1_CYS"/>
    <property type="match status" value="1"/>
</dbReference>
<dbReference type="GO" id="GO:0016301">
    <property type="term" value="F:kinase activity"/>
    <property type="evidence" value="ECO:0007669"/>
    <property type="project" value="UniProtKB-KW"/>
</dbReference>
<evidence type="ECO:0000313" key="16">
    <source>
        <dbReference type="Proteomes" id="UP000198508"/>
    </source>
</evidence>
<protein>
    <submittedName>
        <fullName evidence="15">PTS system IIB component, Glc family /PTS system IIC component, Glc family</fullName>
    </submittedName>
</protein>
<dbReference type="GO" id="GO:0090588">
    <property type="term" value="F:protein-phosphocysteine-N-acetylmuramate phosphotransferase system transporter activity"/>
    <property type="evidence" value="ECO:0007669"/>
    <property type="project" value="TreeGrafter"/>
</dbReference>
<name>A0A1I0J2V8_9FIRM</name>
<proteinExistence type="predicted"/>
<dbReference type="Pfam" id="PF02378">
    <property type="entry name" value="PTS_EIIC"/>
    <property type="match status" value="1"/>
</dbReference>
<feature type="transmembrane region" description="Helical" evidence="12">
    <location>
        <begin position="202"/>
        <end position="222"/>
    </location>
</feature>
<dbReference type="Gene3D" id="3.30.1360.60">
    <property type="entry name" value="Glucose permease domain IIB"/>
    <property type="match status" value="1"/>
</dbReference>
<keyword evidence="9 12" id="KW-1133">Transmembrane helix</keyword>
<dbReference type="InterPro" id="IPR018113">
    <property type="entry name" value="PTrfase_EIIB_Cys"/>
</dbReference>
<evidence type="ECO:0000256" key="11">
    <source>
        <dbReference type="PROSITE-ProRule" id="PRU00421"/>
    </source>
</evidence>
<dbReference type="InterPro" id="IPR001996">
    <property type="entry name" value="PTS_IIB_1"/>
</dbReference>
<keyword evidence="16" id="KW-1185">Reference proteome</keyword>
<dbReference type="Pfam" id="PF00367">
    <property type="entry name" value="PTS_EIIB"/>
    <property type="match status" value="1"/>
</dbReference>
<dbReference type="PROSITE" id="PS51103">
    <property type="entry name" value="PTS_EIIC_TYPE_1"/>
    <property type="match status" value="1"/>
</dbReference>
<dbReference type="GeneID" id="93277551"/>
<feature type="domain" description="PTS EIIB type-1" evidence="13">
    <location>
        <begin position="4"/>
        <end position="88"/>
    </location>
</feature>
<keyword evidence="8" id="KW-0418">Kinase</keyword>
<feature type="transmembrane region" description="Helical" evidence="12">
    <location>
        <begin position="168"/>
        <end position="190"/>
    </location>
</feature>
<dbReference type="RefSeq" id="WP_092368146.1">
    <property type="nucleotide sequence ID" value="NZ_DAINWJ010000451.1"/>
</dbReference>
<dbReference type="STRING" id="460384.SAMN05216313_12568"/>
<keyword evidence="10 12" id="KW-0472">Membrane</keyword>
<keyword evidence="2" id="KW-0813">Transport</keyword>
<dbReference type="GO" id="GO:0009401">
    <property type="term" value="P:phosphoenolpyruvate-dependent sugar phosphotransferase system"/>
    <property type="evidence" value="ECO:0007669"/>
    <property type="project" value="UniProtKB-KW"/>
</dbReference>
<dbReference type="GO" id="GO:0008982">
    <property type="term" value="F:protein-N(PI)-phosphohistidine-sugar phosphotransferase activity"/>
    <property type="evidence" value="ECO:0007669"/>
    <property type="project" value="InterPro"/>
</dbReference>
<dbReference type="CDD" id="cd00212">
    <property type="entry name" value="PTS_IIB_glc"/>
    <property type="match status" value="1"/>
</dbReference>
<dbReference type="PROSITE" id="PS51098">
    <property type="entry name" value="PTS_EIIB_TYPE_1"/>
    <property type="match status" value="1"/>
</dbReference>
<feature type="active site" description="Phosphocysteine intermediate; for EIIB activity" evidence="11">
    <location>
        <position position="26"/>
    </location>
</feature>
<dbReference type="InterPro" id="IPR036878">
    <property type="entry name" value="Glu_permease_IIB"/>
</dbReference>
<evidence type="ECO:0000256" key="10">
    <source>
        <dbReference type="ARBA" id="ARBA00023136"/>
    </source>
</evidence>
<dbReference type="PANTHER" id="PTHR30175:SF3">
    <property type="entry name" value="PTS SYSTEM N-ACETYLMURAMIC ACID-SPECIFIC EIIBC COMPONENT"/>
    <property type="match status" value="1"/>
</dbReference>
<evidence type="ECO:0000256" key="1">
    <source>
        <dbReference type="ARBA" id="ARBA00004651"/>
    </source>
</evidence>
<dbReference type="GO" id="GO:0005886">
    <property type="term" value="C:plasma membrane"/>
    <property type="evidence" value="ECO:0007669"/>
    <property type="project" value="UniProtKB-SubCell"/>
</dbReference>
<feature type="transmembrane region" description="Helical" evidence="12">
    <location>
        <begin position="313"/>
        <end position="334"/>
    </location>
</feature>
<dbReference type="InterPro" id="IPR050558">
    <property type="entry name" value="PTS_Sugar-Specific_Components"/>
</dbReference>
<feature type="transmembrane region" description="Helical" evidence="12">
    <location>
        <begin position="415"/>
        <end position="435"/>
    </location>
</feature>
<evidence type="ECO:0000256" key="9">
    <source>
        <dbReference type="ARBA" id="ARBA00022989"/>
    </source>
</evidence>
<feature type="transmembrane region" description="Helical" evidence="12">
    <location>
        <begin position="234"/>
        <end position="253"/>
    </location>
</feature>
<organism evidence="15 16">
    <name type="scientific">Enterocloster lavalensis</name>
    <dbReference type="NCBI Taxonomy" id="460384"/>
    <lineage>
        <taxon>Bacteria</taxon>
        <taxon>Bacillati</taxon>
        <taxon>Bacillota</taxon>
        <taxon>Clostridia</taxon>
        <taxon>Lachnospirales</taxon>
        <taxon>Lachnospiraceae</taxon>
        <taxon>Enterocloster</taxon>
    </lineage>
</organism>
<feature type="transmembrane region" description="Helical" evidence="12">
    <location>
        <begin position="386"/>
        <end position="408"/>
    </location>
</feature>
<feature type="transmembrane region" description="Helical" evidence="12">
    <location>
        <begin position="126"/>
        <end position="148"/>
    </location>
</feature>
<reference evidence="16" key="1">
    <citation type="submission" date="2016-10" db="EMBL/GenBank/DDBJ databases">
        <authorList>
            <person name="Varghese N."/>
            <person name="Submissions S."/>
        </authorList>
    </citation>
    <scope>NUCLEOTIDE SEQUENCE [LARGE SCALE GENOMIC DNA]</scope>
    <source>
        <strain evidence="16">NLAE-zl-G277</strain>
    </source>
</reference>
<evidence type="ECO:0000256" key="4">
    <source>
        <dbReference type="ARBA" id="ARBA00022597"/>
    </source>
</evidence>
<dbReference type="SUPFAM" id="SSF55604">
    <property type="entry name" value="Glucose permease domain IIB"/>
    <property type="match status" value="1"/>
</dbReference>
<evidence type="ECO:0000256" key="8">
    <source>
        <dbReference type="ARBA" id="ARBA00022777"/>
    </source>
</evidence>
<dbReference type="Proteomes" id="UP000198508">
    <property type="component" value="Unassembled WGS sequence"/>
</dbReference>
<dbReference type="AlphaFoldDB" id="A0A1I0J2V8"/>
<dbReference type="InterPro" id="IPR003352">
    <property type="entry name" value="PTS_EIIC"/>
</dbReference>
<dbReference type="EMBL" id="FOIM01000025">
    <property type="protein sequence ID" value="SEU03382.1"/>
    <property type="molecule type" value="Genomic_DNA"/>
</dbReference>
<keyword evidence="7 12" id="KW-0812">Transmembrane</keyword>
<evidence type="ECO:0000259" key="14">
    <source>
        <dbReference type="PROSITE" id="PS51103"/>
    </source>
</evidence>
<accession>A0A1I0J2V8</accession>
<sequence length="485" mass="51443">MSNEELAKKIVDLLGGKDNILNAENCMTRIRVKVKDGSKADRQGIKNTPGVLGVVGDEPDYIQIVLGPGKVRDVMQICTTKLGVKEQSPSQESKGQPKGQVGDWEANKKAVKSNQKHQNLINKVRVLADIFTPMIPAFIASGICNGLGKVIKILMTNGVLPDVVAVVVIYNIFVLIGNAFLSYMAIFTGVRAAKQFGVNEMLGGMIGAASLNSVVNTISTAIGWYNKDVVNDSVLATGAGGIIGVVIGVWILAQIERWVHKHMPEVLDVSFTPLISMLIAVPFFVLLVMPVTGWLSTLVSAFLNLFINSTNPVVSVIAGYILAATFLPLVLLGLHRGLVPIYAIQIESLGGTTLFPAVAMAGAGQVGAAIALYIKAKRVGNHRLNRVIAGALPAGILGIGEPLIYGVTLPLMKPFITAGLGAGFGGAYVMLTHVMSTAYSPSGLLAVTHMLPECMLNYLIGMVIAYIAAAVITYIFIPVEDIENA</sequence>
<evidence type="ECO:0000313" key="15">
    <source>
        <dbReference type="EMBL" id="SEU03382.1"/>
    </source>
</evidence>
<gene>
    <name evidence="15" type="ORF">SAMN05216313_12568</name>
</gene>
<evidence type="ECO:0000259" key="13">
    <source>
        <dbReference type="PROSITE" id="PS51098"/>
    </source>
</evidence>
<feature type="domain" description="PTS EIIC type-1" evidence="14">
    <location>
        <begin position="141"/>
        <end position="485"/>
    </location>
</feature>